<feature type="region of interest" description="Disordered" evidence="3">
    <location>
        <begin position="312"/>
        <end position="337"/>
    </location>
</feature>
<accession>A0ABN9W066</accession>
<dbReference type="EMBL" id="CAUYUJ010017948">
    <property type="protein sequence ID" value="CAK0879364.1"/>
    <property type="molecule type" value="Genomic_DNA"/>
</dbReference>
<evidence type="ECO:0000256" key="3">
    <source>
        <dbReference type="SAM" id="MobiDB-lite"/>
    </source>
</evidence>
<reference evidence="4" key="1">
    <citation type="submission" date="2023-10" db="EMBL/GenBank/DDBJ databases">
        <authorList>
            <person name="Chen Y."/>
            <person name="Shah S."/>
            <person name="Dougan E. K."/>
            <person name="Thang M."/>
            <person name="Chan C."/>
        </authorList>
    </citation>
    <scope>NUCLEOTIDE SEQUENCE [LARGE SCALE GENOMIC DNA]</scope>
</reference>
<dbReference type="PANTHER" id="PTHR11242">
    <property type="entry name" value="ARYL HYDROCARBON RECEPTOR INTERACTING PROTEIN RELATED"/>
    <property type="match status" value="1"/>
</dbReference>
<gene>
    <name evidence="4" type="ORF">PCOR1329_LOCUS62810</name>
</gene>
<protein>
    <recommendedName>
        <fullName evidence="6">Peptidylprolyl isomerase</fullName>
    </recommendedName>
</protein>
<dbReference type="SUPFAM" id="SSF48452">
    <property type="entry name" value="TPR-like"/>
    <property type="match status" value="1"/>
</dbReference>
<evidence type="ECO:0008006" key="6">
    <source>
        <dbReference type="Google" id="ProtNLM"/>
    </source>
</evidence>
<comment type="caution">
    <text evidence="4">The sequence shown here is derived from an EMBL/GenBank/DDBJ whole genome shotgun (WGS) entry which is preliminary data.</text>
</comment>
<sequence>MAGDASEPAPSGGGYQLGFQMHPLTSTGGLDTSGDVKPGPHPVADDILYKLAMENRESGNKFVKEGDYGAAIGKYSELIMQTRSLDNETDVLWNDAGRDNVRQLRAAAYLNLSLCFLKTAQWTHAINTATRAMQGDKDPPDPKEDVLSPDKKAKALFRRAQAQRDGHSNSEEALKDLRKALKLVPDDKAIQQAVKILELELTAECRDADKKMKGFLSGSKKVQSGEGIFKEQERPTEKDRAGIPKPKEPMKLSEGLWLAPSADEALEPKAQAADGSDIDFAELGRELNEMKEERPEVFAEIRAKMQGMLEGEAQAAEGALEAAEGAPEAAEGAAAAA</sequence>
<organism evidence="4 5">
    <name type="scientific">Prorocentrum cordatum</name>
    <dbReference type="NCBI Taxonomy" id="2364126"/>
    <lineage>
        <taxon>Eukaryota</taxon>
        <taxon>Sar</taxon>
        <taxon>Alveolata</taxon>
        <taxon>Dinophyceae</taxon>
        <taxon>Prorocentrales</taxon>
        <taxon>Prorocentraceae</taxon>
        <taxon>Prorocentrum</taxon>
    </lineage>
</organism>
<evidence type="ECO:0000256" key="1">
    <source>
        <dbReference type="ARBA" id="ARBA00022737"/>
    </source>
</evidence>
<dbReference type="PANTHER" id="PTHR11242:SF0">
    <property type="entry name" value="TPR_REGION DOMAIN-CONTAINING PROTEIN"/>
    <property type="match status" value="1"/>
</dbReference>
<keyword evidence="1" id="KW-0677">Repeat</keyword>
<keyword evidence="5" id="KW-1185">Reference proteome</keyword>
<name>A0ABN9W066_9DINO</name>
<evidence type="ECO:0000313" key="5">
    <source>
        <dbReference type="Proteomes" id="UP001189429"/>
    </source>
</evidence>
<dbReference type="InterPro" id="IPR011990">
    <property type="entry name" value="TPR-like_helical_dom_sf"/>
</dbReference>
<proteinExistence type="predicted"/>
<evidence type="ECO:0000313" key="4">
    <source>
        <dbReference type="EMBL" id="CAK0879364.1"/>
    </source>
</evidence>
<dbReference type="Proteomes" id="UP001189429">
    <property type="component" value="Unassembled WGS sequence"/>
</dbReference>
<feature type="compositionally biased region" description="Basic and acidic residues" evidence="3">
    <location>
        <begin position="228"/>
        <end position="251"/>
    </location>
</feature>
<dbReference type="InterPro" id="IPR039663">
    <property type="entry name" value="AIP/AIPL1/TTC9"/>
</dbReference>
<feature type="region of interest" description="Disordered" evidence="3">
    <location>
        <begin position="221"/>
        <end position="262"/>
    </location>
</feature>
<keyword evidence="2" id="KW-0802">TPR repeat</keyword>
<evidence type="ECO:0000256" key="2">
    <source>
        <dbReference type="ARBA" id="ARBA00022803"/>
    </source>
</evidence>
<dbReference type="Gene3D" id="1.25.40.10">
    <property type="entry name" value="Tetratricopeptide repeat domain"/>
    <property type="match status" value="1"/>
</dbReference>